<dbReference type="AlphaFoldDB" id="V9F225"/>
<feature type="region of interest" description="Disordered" evidence="1">
    <location>
        <begin position="34"/>
        <end position="57"/>
    </location>
</feature>
<feature type="compositionally biased region" description="Acidic residues" evidence="1">
    <location>
        <begin position="47"/>
        <end position="57"/>
    </location>
</feature>
<dbReference type="Proteomes" id="UP000018721">
    <property type="component" value="Unassembled WGS sequence"/>
</dbReference>
<organism evidence="2 3">
    <name type="scientific">Phytophthora nicotianae P1569</name>
    <dbReference type="NCBI Taxonomy" id="1317065"/>
    <lineage>
        <taxon>Eukaryota</taxon>
        <taxon>Sar</taxon>
        <taxon>Stramenopiles</taxon>
        <taxon>Oomycota</taxon>
        <taxon>Peronosporomycetes</taxon>
        <taxon>Peronosporales</taxon>
        <taxon>Peronosporaceae</taxon>
        <taxon>Phytophthora</taxon>
    </lineage>
</organism>
<comment type="caution">
    <text evidence="2">The sequence shown here is derived from an EMBL/GenBank/DDBJ whole genome shotgun (WGS) entry which is preliminary data.</text>
</comment>
<dbReference type="HOGENOM" id="CLU_3000606_0_0_1"/>
<accession>V9F225</accession>
<sequence>MLTDVRDGDTVEANVEQLKSIVSDLERYNIAEEEVTSEDDIRSECSGIEDESYNEDK</sequence>
<evidence type="ECO:0000313" key="3">
    <source>
        <dbReference type="Proteomes" id="UP000018721"/>
    </source>
</evidence>
<gene>
    <name evidence="2" type="ORF">F443_09893</name>
</gene>
<reference evidence="2 3" key="1">
    <citation type="submission" date="2013-11" db="EMBL/GenBank/DDBJ databases">
        <title>The Genome Sequence of Phytophthora parasitica P1569.</title>
        <authorList>
            <consortium name="The Broad Institute Genomics Platform"/>
            <person name="Russ C."/>
            <person name="Tyler B."/>
            <person name="Panabieres F."/>
            <person name="Shan W."/>
            <person name="Tripathy S."/>
            <person name="Grunwald N."/>
            <person name="Machado M."/>
            <person name="Johnson C.S."/>
            <person name="Arredondo F."/>
            <person name="Hong C."/>
            <person name="Coffey M."/>
            <person name="Young S.K."/>
            <person name="Zeng Q."/>
            <person name="Gargeya S."/>
            <person name="Fitzgerald M."/>
            <person name="Abouelleil A."/>
            <person name="Alvarado L."/>
            <person name="Chapman S.B."/>
            <person name="Gainer-Dewar J."/>
            <person name="Goldberg J."/>
            <person name="Griggs A."/>
            <person name="Gujja S."/>
            <person name="Hansen M."/>
            <person name="Howarth C."/>
            <person name="Imamovic A."/>
            <person name="Ireland A."/>
            <person name="Larimer J."/>
            <person name="McCowan C."/>
            <person name="Murphy C."/>
            <person name="Pearson M."/>
            <person name="Poon T.W."/>
            <person name="Priest M."/>
            <person name="Roberts A."/>
            <person name="Saif S."/>
            <person name="Shea T."/>
            <person name="Sykes S."/>
            <person name="Wortman J."/>
            <person name="Nusbaum C."/>
            <person name="Birren B."/>
        </authorList>
    </citation>
    <scope>NUCLEOTIDE SEQUENCE [LARGE SCALE GENOMIC DNA]</scope>
    <source>
        <strain evidence="2 3">P1569</strain>
    </source>
</reference>
<protein>
    <submittedName>
        <fullName evidence="2">Uncharacterized protein</fullName>
    </submittedName>
</protein>
<name>V9F225_PHYNI</name>
<evidence type="ECO:0000256" key="1">
    <source>
        <dbReference type="SAM" id="MobiDB-lite"/>
    </source>
</evidence>
<evidence type="ECO:0000313" key="2">
    <source>
        <dbReference type="EMBL" id="ETI45569.1"/>
    </source>
</evidence>
<proteinExistence type="predicted"/>
<dbReference type="EMBL" id="ANIZ01001694">
    <property type="protein sequence ID" value="ETI45569.1"/>
    <property type="molecule type" value="Genomic_DNA"/>
</dbReference>
<keyword evidence="3" id="KW-1185">Reference proteome</keyword>